<dbReference type="STRING" id="1423726.FC07_GL002118"/>
<dbReference type="Proteomes" id="UP000051461">
    <property type="component" value="Unassembled WGS sequence"/>
</dbReference>
<evidence type="ECO:0000256" key="1">
    <source>
        <dbReference type="SAM" id="SignalP"/>
    </source>
</evidence>
<feature type="signal peptide" evidence="1">
    <location>
        <begin position="1"/>
        <end position="24"/>
    </location>
</feature>
<keyword evidence="3" id="KW-1185">Reference proteome</keyword>
<dbReference type="EMBL" id="AZDA01000030">
    <property type="protein sequence ID" value="KRK39941.1"/>
    <property type="molecule type" value="Genomic_DNA"/>
</dbReference>
<dbReference type="PATRIC" id="fig|1423726.3.peg.2195"/>
<proteinExistence type="predicted"/>
<organism evidence="2 3">
    <name type="scientific">Loigolactobacillus bifermentans DSM 20003</name>
    <dbReference type="NCBI Taxonomy" id="1423726"/>
    <lineage>
        <taxon>Bacteria</taxon>
        <taxon>Bacillati</taxon>
        <taxon>Bacillota</taxon>
        <taxon>Bacilli</taxon>
        <taxon>Lactobacillales</taxon>
        <taxon>Lactobacillaceae</taxon>
        <taxon>Loigolactobacillus</taxon>
    </lineage>
</organism>
<protein>
    <recommendedName>
        <fullName evidence="4">4Fe-4S ferredoxin-type domain-containing protein</fullName>
    </recommendedName>
</protein>
<evidence type="ECO:0000313" key="3">
    <source>
        <dbReference type="Proteomes" id="UP000051461"/>
    </source>
</evidence>
<reference evidence="2 3" key="1">
    <citation type="journal article" date="2015" name="Genome Announc.">
        <title>Expanding the biotechnology potential of lactobacilli through comparative genomics of 213 strains and associated genera.</title>
        <authorList>
            <person name="Sun Z."/>
            <person name="Harris H.M."/>
            <person name="McCann A."/>
            <person name="Guo C."/>
            <person name="Argimon S."/>
            <person name="Zhang W."/>
            <person name="Yang X."/>
            <person name="Jeffery I.B."/>
            <person name="Cooney J.C."/>
            <person name="Kagawa T.F."/>
            <person name="Liu W."/>
            <person name="Song Y."/>
            <person name="Salvetti E."/>
            <person name="Wrobel A."/>
            <person name="Rasinkangas P."/>
            <person name="Parkhill J."/>
            <person name="Rea M.C."/>
            <person name="O'Sullivan O."/>
            <person name="Ritari J."/>
            <person name="Douillard F.P."/>
            <person name="Paul Ross R."/>
            <person name="Yang R."/>
            <person name="Briner A.E."/>
            <person name="Felis G.E."/>
            <person name="de Vos W.M."/>
            <person name="Barrangou R."/>
            <person name="Klaenhammer T.R."/>
            <person name="Caufield P.W."/>
            <person name="Cui Y."/>
            <person name="Zhang H."/>
            <person name="O'Toole P.W."/>
        </authorList>
    </citation>
    <scope>NUCLEOTIDE SEQUENCE [LARGE SCALE GENOMIC DNA]</scope>
    <source>
        <strain evidence="2 3">DSM 20003</strain>
    </source>
</reference>
<evidence type="ECO:0008006" key="4">
    <source>
        <dbReference type="Google" id="ProtNLM"/>
    </source>
</evidence>
<keyword evidence="1" id="KW-0732">Signal</keyword>
<dbReference type="NCBIfam" id="NF040466">
    <property type="entry name" value="ydjY_domain"/>
    <property type="match status" value="1"/>
</dbReference>
<accession>A0A0R1H0D7</accession>
<dbReference type="OrthoDB" id="6571992at2"/>
<feature type="chain" id="PRO_5038707352" description="4Fe-4S ferredoxin-type domain-containing protein" evidence="1">
    <location>
        <begin position="25"/>
        <end position="215"/>
    </location>
</feature>
<dbReference type="AlphaFoldDB" id="A0A0R1H0D7"/>
<dbReference type="RefSeq" id="WP_057904021.1">
    <property type="nucleotide sequence ID" value="NZ_AZDA01000030.1"/>
</dbReference>
<name>A0A0R1H0D7_9LACO</name>
<sequence>MKFKQVLVTALGAGLLVLGGTAFAPQSVQAAKSYGVSDSKPIKVNQAKHEVYLETTINGTYLNQPTRHVIVNEKGSNGTKSLLKTKVTPNQFYAALKKVGAKPGNNLTAKSKAGTKIKGTKLNVSFVINNKQVAANKAVQVKGKAAKNLDFRFGGNKAHAAKMKTGCVLCFDSCPVGIASGATYGFSYGEHFTGKASVLPKDGQHMVVVVKAATK</sequence>
<dbReference type="InterPro" id="IPR047750">
    <property type="entry name" value="YdjY-like"/>
</dbReference>
<comment type="caution">
    <text evidence="2">The sequence shown here is derived from an EMBL/GenBank/DDBJ whole genome shotgun (WGS) entry which is preliminary data.</text>
</comment>
<evidence type="ECO:0000313" key="2">
    <source>
        <dbReference type="EMBL" id="KRK39941.1"/>
    </source>
</evidence>
<gene>
    <name evidence="2" type="ORF">FC07_GL002118</name>
</gene>